<comment type="caution">
    <text evidence="2">The sequence shown here is derived from an EMBL/GenBank/DDBJ whole genome shotgun (WGS) entry which is preliminary data.</text>
</comment>
<dbReference type="PANTHER" id="PTHR37810">
    <property type="entry name" value="IMMUNITY PROTEIN SDPI"/>
    <property type="match status" value="1"/>
</dbReference>
<keyword evidence="3" id="KW-1185">Reference proteome</keyword>
<reference evidence="2 3" key="1">
    <citation type="submission" date="2019-03" db="EMBL/GenBank/DDBJ databases">
        <title>Draft Genome Sequence of Massilia arenosa sp. nov., a Novel Massilia Species Isolated from a Sandy-loam Maize Soil.</title>
        <authorList>
            <person name="Raths R."/>
            <person name="Peta V."/>
            <person name="Bucking H."/>
        </authorList>
    </citation>
    <scope>NUCLEOTIDE SEQUENCE [LARGE SCALE GENOMIC DNA]</scope>
    <source>
        <strain evidence="2 3">MC02</strain>
    </source>
</reference>
<organism evidence="2 3">
    <name type="scientific">Zemynaea arenosa</name>
    <dbReference type="NCBI Taxonomy" id="2561931"/>
    <lineage>
        <taxon>Bacteria</taxon>
        <taxon>Pseudomonadati</taxon>
        <taxon>Pseudomonadota</taxon>
        <taxon>Betaproteobacteria</taxon>
        <taxon>Burkholderiales</taxon>
        <taxon>Oxalobacteraceae</taxon>
        <taxon>Telluria group</taxon>
        <taxon>Zemynaea</taxon>
    </lineage>
</organism>
<dbReference type="EMBL" id="SPVF01000107">
    <property type="protein sequence ID" value="TFW22382.1"/>
    <property type="molecule type" value="Genomic_DNA"/>
</dbReference>
<accession>A0A4Y9SL02</accession>
<evidence type="ECO:0000313" key="3">
    <source>
        <dbReference type="Proteomes" id="UP000298438"/>
    </source>
</evidence>
<dbReference type="GO" id="GO:0009636">
    <property type="term" value="P:response to toxic substance"/>
    <property type="evidence" value="ECO:0007669"/>
    <property type="project" value="TreeGrafter"/>
</dbReference>
<dbReference type="AlphaFoldDB" id="A0A4Y9SL02"/>
<dbReference type="Proteomes" id="UP000298438">
    <property type="component" value="Unassembled WGS sequence"/>
</dbReference>
<proteinExistence type="predicted"/>
<keyword evidence="1" id="KW-0812">Transmembrane</keyword>
<keyword evidence="1" id="KW-0472">Membrane</keyword>
<dbReference type="InterPro" id="IPR025962">
    <property type="entry name" value="SdpI/YhfL"/>
</dbReference>
<feature type="transmembrane region" description="Helical" evidence="1">
    <location>
        <begin position="73"/>
        <end position="93"/>
    </location>
</feature>
<feature type="transmembrane region" description="Helical" evidence="1">
    <location>
        <begin position="49"/>
        <end position="67"/>
    </location>
</feature>
<dbReference type="PANTHER" id="PTHR37810:SF5">
    <property type="entry name" value="IMMUNITY PROTEIN SDPI"/>
    <property type="match status" value="1"/>
</dbReference>
<sequence length="101" mass="11124">MGAVTGILFIGIGNVMGKLRWNYTVGVRTPWTIANERVWDKTHRFTGRLWVAAGLLMLAAPWVPMLGSHQPAMIIAAAAICVIVPVVRSYLLWRVEARPAA</sequence>
<evidence type="ECO:0000256" key="1">
    <source>
        <dbReference type="SAM" id="Phobius"/>
    </source>
</evidence>
<gene>
    <name evidence="2" type="ORF">E4L96_08120</name>
</gene>
<dbReference type="OrthoDB" id="9808690at2"/>
<protein>
    <submittedName>
        <fullName evidence="2">SdpI family protein</fullName>
    </submittedName>
</protein>
<keyword evidence="1" id="KW-1133">Transmembrane helix</keyword>
<dbReference type="RefSeq" id="WP_135206714.1">
    <property type="nucleotide sequence ID" value="NZ_SPVF01000107.1"/>
</dbReference>
<dbReference type="Pfam" id="PF13630">
    <property type="entry name" value="SdpI"/>
    <property type="match status" value="1"/>
</dbReference>
<name>A0A4Y9SL02_9BURK</name>
<evidence type="ECO:0000313" key="2">
    <source>
        <dbReference type="EMBL" id="TFW22382.1"/>
    </source>
</evidence>